<evidence type="ECO:0000313" key="5">
    <source>
        <dbReference type="EMBL" id="GAA4950393.1"/>
    </source>
</evidence>
<gene>
    <name evidence="5" type="ORF">GCM10023205_08820</name>
</gene>
<accession>A0ABP9GXB1</accession>
<keyword evidence="3" id="KW-0472">Membrane</keyword>
<sequence>MARARGAHRAWLPWGFVVVTGGSMLPNLRDGDRAVVRYRAAVRPGDVVLVRRPDRPEVTMVKRVCERRPGGWWVLGDNPYRSTDSREFGPVPEDLVLGRVLRVRRTGGKWERVGAENPFE</sequence>
<dbReference type="Proteomes" id="UP001500466">
    <property type="component" value="Unassembled WGS sequence"/>
</dbReference>
<dbReference type="EMBL" id="BAABHS010000002">
    <property type="protein sequence ID" value="GAA4950393.1"/>
    <property type="molecule type" value="Genomic_DNA"/>
</dbReference>
<dbReference type="RefSeq" id="WP_345673897.1">
    <property type="nucleotide sequence ID" value="NZ_BAABHS010000002.1"/>
</dbReference>
<comment type="subcellular location">
    <subcellularLocation>
        <location evidence="1">Endomembrane system</location>
    </subcellularLocation>
</comment>
<dbReference type="CDD" id="cd06530">
    <property type="entry name" value="S26_SPase_I"/>
    <property type="match status" value="1"/>
</dbReference>
<feature type="domain" description="Peptidase S24/S26A/S26B/S26C" evidence="4">
    <location>
        <begin position="16"/>
        <end position="80"/>
    </location>
</feature>
<evidence type="ECO:0000256" key="1">
    <source>
        <dbReference type="ARBA" id="ARBA00004308"/>
    </source>
</evidence>
<dbReference type="InterPro" id="IPR015927">
    <property type="entry name" value="Peptidase_S24_S26A/B/C"/>
</dbReference>
<keyword evidence="2" id="KW-0378">Hydrolase</keyword>
<protein>
    <recommendedName>
        <fullName evidence="4">Peptidase S24/S26A/S26B/S26C domain-containing protein</fullName>
    </recommendedName>
</protein>
<evidence type="ECO:0000256" key="2">
    <source>
        <dbReference type="ARBA" id="ARBA00022801"/>
    </source>
</evidence>
<proteinExistence type="predicted"/>
<dbReference type="InterPro" id="IPR014124">
    <property type="entry name" value="Pept_S26A_Sod_Ni_maturase"/>
</dbReference>
<dbReference type="Gene3D" id="2.10.109.10">
    <property type="entry name" value="Umud Fragment, subunit A"/>
    <property type="match status" value="1"/>
</dbReference>
<organism evidence="5 6">
    <name type="scientific">Yinghuangia aomiensis</name>
    <dbReference type="NCBI Taxonomy" id="676205"/>
    <lineage>
        <taxon>Bacteria</taxon>
        <taxon>Bacillati</taxon>
        <taxon>Actinomycetota</taxon>
        <taxon>Actinomycetes</taxon>
        <taxon>Kitasatosporales</taxon>
        <taxon>Streptomycetaceae</taxon>
        <taxon>Yinghuangia</taxon>
    </lineage>
</organism>
<dbReference type="InterPro" id="IPR052064">
    <property type="entry name" value="Mito_IMP1_subunit"/>
</dbReference>
<evidence type="ECO:0000259" key="4">
    <source>
        <dbReference type="Pfam" id="PF00717"/>
    </source>
</evidence>
<dbReference type="InterPro" id="IPR036286">
    <property type="entry name" value="LexA/Signal_pep-like_sf"/>
</dbReference>
<keyword evidence="6" id="KW-1185">Reference proteome</keyword>
<comment type="caution">
    <text evidence="5">The sequence shown here is derived from an EMBL/GenBank/DDBJ whole genome shotgun (WGS) entry which is preliminary data.</text>
</comment>
<name>A0ABP9GXB1_9ACTN</name>
<dbReference type="PANTHER" id="PTHR12383:SF16">
    <property type="entry name" value="MITOCHONDRIAL INNER MEMBRANE PROTEASE SUBUNIT 1"/>
    <property type="match status" value="1"/>
</dbReference>
<dbReference type="PANTHER" id="PTHR12383">
    <property type="entry name" value="PROTEASE FAMILY S26 MITOCHONDRIAL INNER MEMBRANE PROTEASE-RELATED"/>
    <property type="match status" value="1"/>
</dbReference>
<reference evidence="6" key="1">
    <citation type="journal article" date="2019" name="Int. J. Syst. Evol. Microbiol.">
        <title>The Global Catalogue of Microorganisms (GCM) 10K type strain sequencing project: providing services to taxonomists for standard genome sequencing and annotation.</title>
        <authorList>
            <consortium name="The Broad Institute Genomics Platform"/>
            <consortium name="The Broad Institute Genome Sequencing Center for Infectious Disease"/>
            <person name="Wu L."/>
            <person name="Ma J."/>
        </authorList>
    </citation>
    <scope>NUCLEOTIDE SEQUENCE [LARGE SCALE GENOMIC DNA]</scope>
    <source>
        <strain evidence="6">JCM 17986</strain>
    </source>
</reference>
<dbReference type="Pfam" id="PF00717">
    <property type="entry name" value="Peptidase_S24"/>
    <property type="match status" value="1"/>
</dbReference>
<evidence type="ECO:0000313" key="6">
    <source>
        <dbReference type="Proteomes" id="UP001500466"/>
    </source>
</evidence>
<evidence type="ECO:0000256" key="3">
    <source>
        <dbReference type="ARBA" id="ARBA00023136"/>
    </source>
</evidence>
<dbReference type="SUPFAM" id="SSF51306">
    <property type="entry name" value="LexA/Signal peptidase"/>
    <property type="match status" value="1"/>
</dbReference>
<dbReference type="InterPro" id="IPR019533">
    <property type="entry name" value="Peptidase_S26"/>
</dbReference>
<dbReference type="NCBIfam" id="TIGR02754">
    <property type="entry name" value="sod_Ni_protease"/>
    <property type="match status" value="1"/>
</dbReference>